<evidence type="ECO:0000256" key="3">
    <source>
        <dbReference type="ARBA" id="ARBA00038295"/>
    </source>
</evidence>
<dbReference type="InParanoid" id="A0A2P6MUW8"/>
<dbReference type="Gene3D" id="1.10.287.370">
    <property type="match status" value="1"/>
</dbReference>
<keyword evidence="2" id="KW-0539">Nucleus</keyword>
<comment type="subcellular location">
    <subcellularLocation>
        <location evidence="1">Nucleus</location>
    </subcellularLocation>
</comment>
<evidence type="ECO:0000313" key="5">
    <source>
        <dbReference type="EMBL" id="PRP75500.1"/>
    </source>
</evidence>
<reference evidence="5 6" key="1">
    <citation type="journal article" date="2018" name="Genome Biol. Evol.">
        <title>Multiple Roots of Fruiting Body Formation in Amoebozoa.</title>
        <authorList>
            <person name="Hillmann F."/>
            <person name="Forbes G."/>
            <person name="Novohradska S."/>
            <person name="Ferling I."/>
            <person name="Riege K."/>
            <person name="Groth M."/>
            <person name="Westermann M."/>
            <person name="Marz M."/>
            <person name="Spaller T."/>
            <person name="Winckler T."/>
            <person name="Schaap P."/>
            <person name="Glockner G."/>
        </authorList>
    </citation>
    <scope>NUCLEOTIDE SEQUENCE [LARGE SCALE GENOMIC DNA]</scope>
    <source>
        <strain evidence="5 6">Jena</strain>
    </source>
</reference>
<dbReference type="GO" id="GO:0000122">
    <property type="term" value="P:negative regulation of transcription by RNA polymerase II"/>
    <property type="evidence" value="ECO:0007669"/>
    <property type="project" value="TreeGrafter"/>
</dbReference>
<evidence type="ECO:0000256" key="2">
    <source>
        <dbReference type="ARBA" id="ARBA00023242"/>
    </source>
</evidence>
<dbReference type="GO" id="GO:0003714">
    <property type="term" value="F:transcription corepressor activity"/>
    <property type="evidence" value="ECO:0007669"/>
    <property type="project" value="TreeGrafter"/>
</dbReference>
<feature type="region of interest" description="Disordered" evidence="4">
    <location>
        <begin position="145"/>
        <end position="226"/>
    </location>
</feature>
<dbReference type="GO" id="GO:0005634">
    <property type="term" value="C:nucleus"/>
    <property type="evidence" value="ECO:0007669"/>
    <property type="project" value="UniProtKB-SubCell"/>
</dbReference>
<comment type="similarity">
    <text evidence="3">Belongs to the RNA polymerase II subunit 5-mediating protein family.</text>
</comment>
<dbReference type="SUPFAM" id="SSF46579">
    <property type="entry name" value="Prefoldin"/>
    <property type="match status" value="1"/>
</dbReference>
<dbReference type="Pfam" id="PF02996">
    <property type="entry name" value="Prefoldin"/>
    <property type="match status" value="1"/>
</dbReference>
<dbReference type="STRING" id="1890364.A0A2P6MUW8"/>
<evidence type="ECO:0000256" key="1">
    <source>
        <dbReference type="ARBA" id="ARBA00004123"/>
    </source>
</evidence>
<dbReference type="OrthoDB" id="21413at2759"/>
<dbReference type="Proteomes" id="UP000241769">
    <property type="component" value="Unassembled WGS sequence"/>
</dbReference>
<evidence type="ECO:0000313" key="6">
    <source>
        <dbReference type="Proteomes" id="UP000241769"/>
    </source>
</evidence>
<protein>
    <submittedName>
        <fullName evidence="5">Uncharacterized protein</fullName>
    </submittedName>
</protein>
<name>A0A2P6MUW8_9EUKA</name>
<dbReference type="PANTHER" id="PTHR15111">
    <property type="entry name" value="RNA POLYMERASE II SUBUNIT 5-MEDIATING PROTEIN NNX3"/>
    <property type="match status" value="1"/>
</dbReference>
<feature type="region of interest" description="Disordered" evidence="4">
    <location>
        <begin position="406"/>
        <end position="504"/>
    </location>
</feature>
<dbReference type="PANTHER" id="PTHR15111:SF0">
    <property type="entry name" value="UNCONVENTIONAL PREFOLDIN RPB5 INTERACTOR 1"/>
    <property type="match status" value="1"/>
</dbReference>
<feature type="compositionally biased region" description="Basic and acidic residues" evidence="4">
    <location>
        <begin position="145"/>
        <end position="158"/>
    </location>
</feature>
<dbReference type="EMBL" id="MDYQ01000380">
    <property type="protein sequence ID" value="PRP75500.1"/>
    <property type="molecule type" value="Genomic_DNA"/>
</dbReference>
<sequence>METYLPSKTFKDLNDLWETTVQNLTSQKQQLAKFKDEYDEMHQLLDELPQKLKHSVMVPFSSIAFFPGEIVHSNEFTVMIGDNYFVKRTGKQTQGIVQRRNDYIKEKMGDLDVQINQFKNQIKYGSEFHKESEIQKDTVEIREEIHSEEEKEEEKKEFPGLSHLQRKEDEEDEDDDGEKERDMYMQRLLELEEEEERANAEGVPSEDEEETEEDEEDDEEGEELDDELLQREEDKIERDISPADIFDYYYRMTTYNQSLDKTPVIEKKKEVRFKEEEPEGEKKVVFDQVIERAGPRGGDVETGGEVKKMSRFKAMMANQKRRVDSPCVTLSPHTHTNKVAGHMLVSGVGREALRRPLVPRTNIISARKCGRFISDHLEEDLVGTRDFLQAPEDFFQVERTGVVTQATTFSTQRRDPDMRPTQAGPGSSHTKHKAPALDPGKAAPAAQNTGNYRGVGAAAGPSSSHTEYTATLDPGKQAAAGQNTGNYRGVGAAAGPSSSHTEYTATLDPGKQAAAGQNTGNYRGVGAAAGPASSHTEYTATLDPGKQAAAGQQTGNYRGVGAAAGPASSHTEYTATLDPGKQAAAGQTTGNYRGVGAAAGPSSSHTEYTATLDPGKAQSVSGGTNPQFFG</sequence>
<accession>A0A2P6MUW8</accession>
<dbReference type="CDD" id="cd23159">
    <property type="entry name" value="Prefoldin_URI1"/>
    <property type="match status" value="1"/>
</dbReference>
<dbReference type="InterPro" id="IPR004127">
    <property type="entry name" value="Prefoldin_subunit_alpha"/>
</dbReference>
<comment type="caution">
    <text evidence="5">The sequence shown here is derived from an EMBL/GenBank/DDBJ whole genome shotgun (WGS) entry which is preliminary data.</text>
</comment>
<dbReference type="GO" id="GO:0003682">
    <property type="term" value="F:chromatin binding"/>
    <property type="evidence" value="ECO:0007669"/>
    <property type="project" value="TreeGrafter"/>
</dbReference>
<feature type="compositionally biased region" description="Polar residues" evidence="4">
    <location>
        <begin position="618"/>
        <end position="630"/>
    </location>
</feature>
<dbReference type="GO" id="GO:0019212">
    <property type="term" value="F:phosphatase inhibitor activity"/>
    <property type="evidence" value="ECO:0007669"/>
    <property type="project" value="TreeGrafter"/>
</dbReference>
<dbReference type="AlphaFoldDB" id="A0A2P6MUW8"/>
<dbReference type="InterPro" id="IPR009053">
    <property type="entry name" value="Prefoldin"/>
</dbReference>
<keyword evidence="6" id="KW-1185">Reference proteome</keyword>
<proteinExistence type="inferred from homology"/>
<evidence type="ECO:0000256" key="4">
    <source>
        <dbReference type="SAM" id="MobiDB-lite"/>
    </source>
</evidence>
<dbReference type="InterPro" id="IPR052255">
    <property type="entry name" value="RNA_pol_II_subunit5-mediator"/>
</dbReference>
<gene>
    <name evidence="5" type="ORF">PROFUN_10678</name>
</gene>
<feature type="region of interest" description="Disordered" evidence="4">
    <location>
        <begin position="581"/>
        <end position="630"/>
    </location>
</feature>
<organism evidence="5 6">
    <name type="scientific">Planoprotostelium fungivorum</name>
    <dbReference type="NCBI Taxonomy" id="1890364"/>
    <lineage>
        <taxon>Eukaryota</taxon>
        <taxon>Amoebozoa</taxon>
        <taxon>Evosea</taxon>
        <taxon>Variosea</taxon>
        <taxon>Cavosteliida</taxon>
        <taxon>Cavosteliaceae</taxon>
        <taxon>Planoprotostelium</taxon>
    </lineage>
</organism>
<feature type="compositionally biased region" description="Acidic residues" evidence="4">
    <location>
        <begin position="204"/>
        <end position="226"/>
    </location>
</feature>